<dbReference type="Pfam" id="PF11312">
    <property type="entry name" value="Methyltransf_34"/>
    <property type="match status" value="1"/>
</dbReference>
<sequence length="391" mass="44495">MLNSSIFLYLYTRILDEDISKKNIDDDDIKRAIQHMHEVYRGDPENLYKDSYVEVDYSKIEYRCAYVHKYAPFHTVLVYEAMSRSMAENPHIKPMILRFLSKGPLKICSIGSGPGTDVVGLLAALHQRLHDNFSFFRISAHLVDITSEWESTFRSVVSEAMSGGYGALSEGMSDKWFKWTFQKADLQLKMSEAHSKAISSSDLITLVKVVSAVACKETSKMIEKIFRVIKPGALVLFIDNASGGFQELISKAAAKYRLVPVYGPLNHQLYTNQTFNRERFGYKSCFKTRVAVQLLVKLNLVEYSVFISNPPQHGDMPQEISHPPILPVPIPNLLPMPQFKVANLRLPQYLIPNRIDNGNPYEGGSLHMPDYVVTCRPRRLRNQKGPSHKKH</sequence>
<proteinExistence type="predicted"/>
<dbReference type="Proteomes" id="UP001054837">
    <property type="component" value="Unassembled WGS sequence"/>
</dbReference>
<protein>
    <submittedName>
        <fullName evidence="1">Uncharacterized protein</fullName>
    </submittedName>
</protein>
<keyword evidence="2" id="KW-1185">Reference proteome</keyword>
<comment type="caution">
    <text evidence="1">The sequence shown here is derived from an EMBL/GenBank/DDBJ whole genome shotgun (WGS) entry which is preliminary data.</text>
</comment>
<dbReference type="SUPFAM" id="SSF53335">
    <property type="entry name" value="S-adenosyl-L-methionine-dependent methyltransferases"/>
    <property type="match status" value="1"/>
</dbReference>
<accession>A0AAV4SDP3</accession>
<dbReference type="InterPro" id="IPR029063">
    <property type="entry name" value="SAM-dependent_MTases_sf"/>
</dbReference>
<dbReference type="AlphaFoldDB" id="A0AAV4SDP3"/>
<name>A0AAV4SDP3_9ARAC</name>
<organism evidence="1 2">
    <name type="scientific">Caerostris darwini</name>
    <dbReference type="NCBI Taxonomy" id="1538125"/>
    <lineage>
        <taxon>Eukaryota</taxon>
        <taxon>Metazoa</taxon>
        <taxon>Ecdysozoa</taxon>
        <taxon>Arthropoda</taxon>
        <taxon>Chelicerata</taxon>
        <taxon>Arachnida</taxon>
        <taxon>Araneae</taxon>
        <taxon>Araneomorphae</taxon>
        <taxon>Entelegynae</taxon>
        <taxon>Araneoidea</taxon>
        <taxon>Araneidae</taxon>
        <taxon>Caerostris</taxon>
    </lineage>
</organism>
<evidence type="ECO:0000313" key="1">
    <source>
        <dbReference type="EMBL" id="GIY30003.1"/>
    </source>
</evidence>
<dbReference type="EMBL" id="BPLQ01007424">
    <property type="protein sequence ID" value="GIY30003.1"/>
    <property type="molecule type" value="Genomic_DNA"/>
</dbReference>
<dbReference type="Gene3D" id="3.40.50.150">
    <property type="entry name" value="Vaccinia Virus protein VP39"/>
    <property type="match status" value="1"/>
</dbReference>
<dbReference type="InterPro" id="IPR021463">
    <property type="entry name" value="Methyltransf_34"/>
</dbReference>
<reference evidence="1 2" key="1">
    <citation type="submission" date="2021-06" db="EMBL/GenBank/DDBJ databases">
        <title>Caerostris darwini draft genome.</title>
        <authorList>
            <person name="Kono N."/>
            <person name="Arakawa K."/>
        </authorList>
    </citation>
    <scope>NUCLEOTIDE SEQUENCE [LARGE SCALE GENOMIC DNA]</scope>
</reference>
<gene>
    <name evidence="1" type="primary">AVEN_142084_1</name>
    <name evidence="1" type="ORF">CDAR_318691</name>
</gene>
<evidence type="ECO:0000313" key="2">
    <source>
        <dbReference type="Proteomes" id="UP001054837"/>
    </source>
</evidence>